<comment type="caution">
    <text evidence="1">The sequence shown here is derived from an EMBL/GenBank/DDBJ whole genome shotgun (WGS) entry which is preliminary data.</text>
</comment>
<gene>
    <name evidence="1" type="ORF">SDC9_22310</name>
</gene>
<name>A0A644UBU0_9ZZZZ</name>
<dbReference type="AlphaFoldDB" id="A0A644UBU0"/>
<accession>A0A644UBU0</accession>
<reference evidence="1" key="1">
    <citation type="submission" date="2019-08" db="EMBL/GenBank/DDBJ databases">
        <authorList>
            <person name="Kucharzyk K."/>
            <person name="Murdoch R.W."/>
            <person name="Higgins S."/>
            <person name="Loffler F."/>
        </authorList>
    </citation>
    <scope>NUCLEOTIDE SEQUENCE</scope>
</reference>
<organism evidence="1">
    <name type="scientific">bioreactor metagenome</name>
    <dbReference type="NCBI Taxonomy" id="1076179"/>
    <lineage>
        <taxon>unclassified sequences</taxon>
        <taxon>metagenomes</taxon>
        <taxon>ecological metagenomes</taxon>
    </lineage>
</organism>
<proteinExistence type="predicted"/>
<dbReference type="EMBL" id="VSSQ01000097">
    <property type="protein sequence ID" value="MPL76465.1"/>
    <property type="molecule type" value="Genomic_DNA"/>
</dbReference>
<sequence>MLNESNISNATYELPEELEIIEGWCGGSNIDIYPIKDNEEKFVSWDDPDNERLRKYGISIDEDGFADTVEFFLERYFDANLIWNINNHVNCDGTSYEHYGENYYTYKTLNEILNSIERTIFLLETNIESPELDSYFNNFHFKHYDEHPSKDPRKIKDYIEFYKFFITRMRKMMSDVSESEIICFSGP</sequence>
<protein>
    <submittedName>
        <fullName evidence="1">Uncharacterized protein</fullName>
    </submittedName>
</protein>
<evidence type="ECO:0000313" key="1">
    <source>
        <dbReference type="EMBL" id="MPL76465.1"/>
    </source>
</evidence>